<dbReference type="InterPro" id="IPR032255">
    <property type="entry name" value="HBM"/>
</dbReference>
<keyword evidence="3" id="KW-0418">Kinase</keyword>
<proteinExistence type="predicted"/>
<gene>
    <name evidence="3" type="ordered locus">CAP2UW1_1930</name>
</gene>
<dbReference type="OrthoDB" id="3289104at2"/>
<dbReference type="PROSITE" id="PS50885">
    <property type="entry name" value="HAMP"/>
    <property type="match status" value="1"/>
</dbReference>
<feature type="domain" description="HAMP" evidence="2">
    <location>
        <begin position="463"/>
        <end position="517"/>
    </location>
</feature>
<keyword evidence="1" id="KW-1133">Transmembrane helix</keyword>
<dbReference type="EMBL" id="CP001715">
    <property type="protein sequence ID" value="ACV35226.1"/>
    <property type="molecule type" value="Genomic_DNA"/>
</dbReference>
<sequence>MRRDASADDKKTVPDEEAIYFRFSALLRSSTRATRSPGAADGRRPAPIKARFTTQQERDVVRFSSKLRIGEKLGLGFGLVGLLFVGVVWHQQQTLDTVLDDYQQLQGVFERRKSLALEIEIEIAAAREAELNFLIRHDEDLAMKVDRHLQKLRESATLLAAVDQPSRQTAEAILALTATYQETFHAVADAWRSMGLDENSGIQGAFRNKIHRLHELSGNYNVDRLYSTLLQVRRNEKDLALRTEPKYRERVRKLVAEFRQRVETSDLKPAVREQLLAELVVYARTFEPYADTVLRTGNADGGRGPFRDAAQRIEALLDAYHVPNLETNVLTLRRREKDFLVRGDESYAQMVVETARKVRAQIAESTISETDKALLTSLLRDYQRSFLVLVSRRAIIVELTREMDAAANRVVPLIQQNADQANQLMAARVSAITESSQASVRRGLVVLASAIALSILFALTISGRIVRPVRQMAGLLDDLAYGTPTGRVPTVAGGRDEINAMGESLNALIDHRANFLGWWKASMAEVTALRDLREADTEKARDEANSDLRAAEIAKMQQLNTIRGRLLQHSERLLEISRRALADSGRLAEDDAKALAHSAQGITVLLEALATEATSTEGNGAPGTGGRAGAA</sequence>
<evidence type="ECO:0000256" key="1">
    <source>
        <dbReference type="SAM" id="Phobius"/>
    </source>
</evidence>
<organism evidence="3">
    <name type="scientific">Accumulibacter regalis</name>
    <dbReference type="NCBI Taxonomy" id="522306"/>
    <lineage>
        <taxon>Bacteria</taxon>
        <taxon>Pseudomonadati</taxon>
        <taxon>Pseudomonadota</taxon>
        <taxon>Betaproteobacteria</taxon>
        <taxon>Candidatus Accumulibacter</taxon>
    </lineage>
</organism>
<keyword evidence="3" id="KW-0808">Transferase</keyword>
<reference evidence="3" key="1">
    <citation type="submission" date="2009-08" db="EMBL/GenBank/DDBJ databases">
        <authorList>
            <consortium name="US DOE Joint Genome Institute"/>
            <person name="Lucas S."/>
            <person name="Copeland A."/>
            <person name="Lapidus A."/>
            <person name="Glavina del Rio T."/>
            <person name="Dalin E."/>
            <person name="Tice H."/>
            <person name="Bruce D."/>
            <person name="Barry K."/>
            <person name="Pitluck S."/>
            <person name="Lowry S."/>
            <person name="Larimer F."/>
            <person name="Land M."/>
            <person name="Hauser L."/>
            <person name="Kyrpides N."/>
            <person name="Ivanova N."/>
            <person name="McMahon K.D."/>
            <person name="Hugenholtz P."/>
        </authorList>
    </citation>
    <scope>NUCLEOTIDE SEQUENCE</scope>
    <source>
        <strain evidence="3">UW-1</strain>
    </source>
</reference>
<dbReference type="GO" id="GO:0007165">
    <property type="term" value="P:signal transduction"/>
    <property type="evidence" value="ECO:0007669"/>
    <property type="project" value="InterPro"/>
</dbReference>
<dbReference type="SMART" id="SM01358">
    <property type="entry name" value="HBM"/>
    <property type="match status" value="1"/>
</dbReference>
<dbReference type="HOGENOM" id="CLU_433221_0_0_4"/>
<dbReference type="STRING" id="522306.CAP2UW1_1930"/>
<name>C7RLX7_ACCRE</name>
<dbReference type="GO" id="GO:0016020">
    <property type="term" value="C:membrane"/>
    <property type="evidence" value="ECO:0007669"/>
    <property type="project" value="InterPro"/>
</dbReference>
<dbReference type="eggNOG" id="COG0840">
    <property type="taxonomic scope" value="Bacteria"/>
</dbReference>
<evidence type="ECO:0000313" key="3">
    <source>
        <dbReference type="EMBL" id="ACV35226.1"/>
    </source>
</evidence>
<accession>C7RLX7</accession>
<dbReference type="InterPro" id="IPR003660">
    <property type="entry name" value="HAMP_dom"/>
</dbReference>
<reference evidence="3" key="2">
    <citation type="submission" date="2009-09" db="EMBL/GenBank/DDBJ databases">
        <title>Complete sequence of chromosome of Candidatus Accumulibacter phosphatis clade IIA str. UW-1.</title>
        <authorList>
            <consortium name="US DOE Joint Genome Institute"/>
            <person name="Martin H.G."/>
            <person name="Ivanova N."/>
            <person name="Kunin V."/>
            <person name="Warnecke F."/>
            <person name="Barry K."/>
            <person name="He S."/>
            <person name="Salamov A."/>
            <person name="Szeto E."/>
            <person name="Dalin E."/>
            <person name="Pangilinan J.L."/>
            <person name="Lapidus A."/>
            <person name="Lowry S."/>
            <person name="Kyrpides N.C."/>
            <person name="McMahon K.D."/>
            <person name="Hugenholtz P."/>
        </authorList>
    </citation>
    <scope>NUCLEOTIDE SEQUENCE [LARGE SCALE GENOMIC DNA]</scope>
    <source>
        <strain evidence="3">UW-1</strain>
    </source>
</reference>
<evidence type="ECO:0000259" key="2">
    <source>
        <dbReference type="PROSITE" id="PS50885"/>
    </source>
</evidence>
<protein>
    <submittedName>
        <fullName evidence="3">Histidine kinase HAMP region domain protein</fullName>
    </submittedName>
</protein>
<keyword evidence="1" id="KW-0812">Transmembrane</keyword>
<dbReference type="Gene3D" id="6.10.340.10">
    <property type="match status" value="1"/>
</dbReference>
<dbReference type="GO" id="GO:0016301">
    <property type="term" value="F:kinase activity"/>
    <property type="evidence" value="ECO:0007669"/>
    <property type="project" value="UniProtKB-KW"/>
</dbReference>
<dbReference type="AlphaFoldDB" id="C7RLX7"/>
<dbReference type="KEGG" id="app:CAP2UW1_1930"/>
<keyword evidence="1" id="KW-0472">Membrane</keyword>
<feature type="transmembrane region" description="Helical" evidence="1">
    <location>
        <begin position="444"/>
        <end position="466"/>
    </location>
</feature>
<feature type="transmembrane region" description="Helical" evidence="1">
    <location>
        <begin position="73"/>
        <end position="90"/>
    </location>
</feature>